<comment type="catalytic activity">
    <reaction evidence="1">
        <text>3-dehydroquinate = 3-dehydroshikimate + H2O</text>
        <dbReference type="Rhea" id="RHEA:21096"/>
        <dbReference type="ChEBI" id="CHEBI:15377"/>
        <dbReference type="ChEBI" id="CHEBI:16630"/>
        <dbReference type="ChEBI" id="CHEBI:32364"/>
        <dbReference type="EC" id="4.2.1.10"/>
    </reaction>
</comment>
<accession>A0ABW2L5Y3</accession>
<dbReference type="InterPro" id="IPR013785">
    <property type="entry name" value="Aldolase_TIM"/>
</dbReference>
<dbReference type="EMBL" id="JBHTBS010000002">
    <property type="protein sequence ID" value="MFC7336516.1"/>
    <property type="molecule type" value="Genomic_DNA"/>
</dbReference>
<keyword evidence="6" id="KW-1185">Reference proteome</keyword>
<sequence length="237" mass="25470">MPRVPFVLQPGVPLVVGSFGDSKSLASIPLDLVHSSCDLVEIRLDLLDSESISSEDRPWHRFAGMPLLFTARRASEGGAGELDAEARMAMIRSVIEDASLVDIEVASISEMQPVIDDLKKAGVPWIGSFHDFFQVPATDLLSAKRMAARNAGAAAFKAAVELGWEMDQLAPLARFVQKSSDYPVSLMGMGPLAPVSRVLFAQLGSVLNYGYLGDTPTAPGQWSAKQLKEAIEGSRKA</sequence>
<dbReference type="RefSeq" id="WP_379709811.1">
    <property type="nucleotide sequence ID" value="NZ_JBHTBS010000002.1"/>
</dbReference>
<evidence type="ECO:0000313" key="6">
    <source>
        <dbReference type="Proteomes" id="UP001596472"/>
    </source>
</evidence>
<evidence type="ECO:0000256" key="3">
    <source>
        <dbReference type="ARBA" id="ARBA00023239"/>
    </source>
</evidence>
<protein>
    <recommendedName>
        <fullName evidence="2">3-dehydroquinate dehydratase</fullName>
        <ecNumber evidence="2">4.2.1.10</ecNumber>
    </recommendedName>
</protein>
<evidence type="ECO:0000256" key="1">
    <source>
        <dbReference type="ARBA" id="ARBA00001864"/>
    </source>
</evidence>
<dbReference type="Gene3D" id="3.20.20.70">
    <property type="entry name" value="Aldolase class I"/>
    <property type="match status" value="1"/>
</dbReference>
<comment type="caution">
    <text evidence="5">The sequence shown here is derived from an EMBL/GenBank/DDBJ whole genome shotgun (WGS) entry which is preliminary data.</text>
</comment>
<dbReference type="InterPro" id="IPR001381">
    <property type="entry name" value="DHquinase_I"/>
</dbReference>
<evidence type="ECO:0000256" key="2">
    <source>
        <dbReference type="ARBA" id="ARBA00012060"/>
    </source>
</evidence>
<dbReference type="Proteomes" id="UP001596472">
    <property type="component" value="Unassembled WGS sequence"/>
</dbReference>
<evidence type="ECO:0000313" key="5">
    <source>
        <dbReference type="EMBL" id="MFC7336516.1"/>
    </source>
</evidence>
<dbReference type="PANTHER" id="PTHR43699:SF1">
    <property type="entry name" value="3-DEHYDROQUINATE DEHYDRATASE"/>
    <property type="match status" value="1"/>
</dbReference>
<organism evidence="5 6">
    <name type="scientific">Haloferula chungangensis</name>
    <dbReference type="NCBI Taxonomy" id="1048331"/>
    <lineage>
        <taxon>Bacteria</taxon>
        <taxon>Pseudomonadati</taxon>
        <taxon>Verrucomicrobiota</taxon>
        <taxon>Verrucomicrobiia</taxon>
        <taxon>Verrucomicrobiales</taxon>
        <taxon>Verrucomicrobiaceae</taxon>
        <taxon>Haloferula</taxon>
    </lineage>
</organism>
<keyword evidence="4" id="KW-0704">Schiff base</keyword>
<dbReference type="Pfam" id="PF01487">
    <property type="entry name" value="DHquinase_I"/>
    <property type="match status" value="1"/>
</dbReference>
<name>A0ABW2L5Y3_9BACT</name>
<dbReference type="InterPro" id="IPR050146">
    <property type="entry name" value="Type-I_3-dehydroquinase"/>
</dbReference>
<dbReference type="PANTHER" id="PTHR43699">
    <property type="entry name" value="3-DEHYDROQUINATE DEHYDRATASE"/>
    <property type="match status" value="1"/>
</dbReference>
<dbReference type="CDD" id="cd00502">
    <property type="entry name" value="DHQase_I"/>
    <property type="match status" value="1"/>
</dbReference>
<dbReference type="EC" id="4.2.1.10" evidence="2"/>
<keyword evidence="3" id="KW-0456">Lyase</keyword>
<evidence type="ECO:0000256" key="4">
    <source>
        <dbReference type="ARBA" id="ARBA00023270"/>
    </source>
</evidence>
<gene>
    <name evidence="5" type="ORF">ACFQY0_04945</name>
</gene>
<proteinExistence type="predicted"/>
<dbReference type="SUPFAM" id="SSF51569">
    <property type="entry name" value="Aldolase"/>
    <property type="match status" value="1"/>
</dbReference>
<reference evidence="6" key="1">
    <citation type="journal article" date="2019" name="Int. J. Syst. Evol. Microbiol.">
        <title>The Global Catalogue of Microorganisms (GCM) 10K type strain sequencing project: providing services to taxonomists for standard genome sequencing and annotation.</title>
        <authorList>
            <consortium name="The Broad Institute Genomics Platform"/>
            <consortium name="The Broad Institute Genome Sequencing Center for Infectious Disease"/>
            <person name="Wu L."/>
            <person name="Ma J."/>
        </authorList>
    </citation>
    <scope>NUCLEOTIDE SEQUENCE [LARGE SCALE GENOMIC DNA]</scope>
    <source>
        <strain evidence="6">CGMCC 4.1467</strain>
    </source>
</reference>